<organism evidence="2 3">
    <name type="scientific">Elysia chlorotica</name>
    <name type="common">Eastern emerald elysia</name>
    <name type="synonym">Sea slug</name>
    <dbReference type="NCBI Taxonomy" id="188477"/>
    <lineage>
        <taxon>Eukaryota</taxon>
        <taxon>Metazoa</taxon>
        <taxon>Spiralia</taxon>
        <taxon>Lophotrochozoa</taxon>
        <taxon>Mollusca</taxon>
        <taxon>Gastropoda</taxon>
        <taxon>Heterobranchia</taxon>
        <taxon>Euthyneura</taxon>
        <taxon>Panpulmonata</taxon>
        <taxon>Sacoglossa</taxon>
        <taxon>Placobranchoidea</taxon>
        <taxon>Plakobranchidae</taxon>
        <taxon>Elysia</taxon>
    </lineage>
</organism>
<dbReference type="EMBL" id="RQTK01000253">
    <property type="protein sequence ID" value="RUS83208.1"/>
    <property type="molecule type" value="Genomic_DNA"/>
</dbReference>
<dbReference type="OrthoDB" id="413313at2759"/>
<dbReference type="GO" id="GO:0005615">
    <property type="term" value="C:extracellular space"/>
    <property type="evidence" value="ECO:0007669"/>
    <property type="project" value="TreeGrafter"/>
</dbReference>
<dbReference type="Gene3D" id="3.40.720.10">
    <property type="entry name" value="Alkaline Phosphatase, subunit A"/>
    <property type="match status" value="1"/>
</dbReference>
<keyword evidence="1" id="KW-0812">Transmembrane</keyword>
<keyword evidence="1" id="KW-1133">Transmembrane helix</keyword>
<sequence length="610" mass="69124">KNAPQKCVLPALKVDDPLMMSYVKKPSPLSCSFPTVEWVYVQNGTLVYSQEAIAKVGKFSCDVSPLVRVPKNDNSVKWGTTIRNVSSGAALPADFFKVECRRLAANSPRAPSPQSYDYTDILMGVAPNNRAVWAKVRGVKPPANGLGGLSVLMLGFDSMSRMSWMRRMKSSRDYLVNGLGAIELEGYNIMGDGTPAALFPILTGDLSHLILSYLILFCLILSYLVLSYLILSCLILSYLILSYLILSYLILSYLILSYLILSYLTLSYLILSCLILSMKFKRGCRANTPRHRDWLNWVKDIYHMYPSQPKFMMHFYALLSHDDNNPISLADDDLKAFLEEMESRGYLNSTILVVFGDHGARYDFLRATWAGRLEERLPYMSFRFPPWFGQKYPHLLRNFRTNAHRLSTPMDLHETLHDVIRFDGMGVGDITKRGISLFKEIPAERECKHADVGNHWCACLDWKQVQNPESDAGTVRALQTALEFINNQTESQRHLCASLEIEKVTSAQTLRANEDFLMFSKSLKDGRLPLLSAKSKSTIKEPVELYQLMFMTKPGKGLFEVTVTNKGHVWSTSEKDISRINKYGDAPFCVLSINRQLRQYCYCNSLVGKS</sequence>
<gene>
    <name evidence="2" type="ORF">EGW08_009019</name>
</gene>
<protein>
    <submittedName>
        <fullName evidence="2">Uncharacterized protein</fullName>
    </submittedName>
</protein>
<dbReference type="PANTHER" id="PTHR10974">
    <property type="entry name" value="FI08016P-RELATED"/>
    <property type="match status" value="1"/>
</dbReference>
<feature type="non-terminal residue" evidence="2">
    <location>
        <position position="1"/>
    </location>
</feature>
<feature type="transmembrane region" description="Helical" evidence="1">
    <location>
        <begin position="210"/>
        <end position="231"/>
    </location>
</feature>
<dbReference type="PANTHER" id="PTHR10974:SF1">
    <property type="entry name" value="FI08016P-RELATED"/>
    <property type="match status" value="1"/>
</dbReference>
<keyword evidence="1" id="KW-0472">Membrane</keyword>
<dbReference type="AlphaFoldDB" id="A0A3S1B9V1"/>
<reference evidence="2 3" key="1">
    <citation type="submission" date="2019-01" db="EMBL/GenBank/DDBJ databases">
        <title>A draft genome assembly of the solar-powered sea slug Elysia chlorotica.</title>
        <authorList>
            <person name="Cai H."/>
            <person name="Li Q."/>
            <person name="Fang X."/>
            <person name="Li J."/>
            <person name="Curtis N.E."/>
            <person name="Altenburger A."/>
            <person name="Shibata T."/>
            <person name="Feng M."/>
            <person name="Maeda T."/>
            <person name="Schwartz J.A."/>
            <person name="Shigenobu S."/>
            <person name="Lundholm N."/>
            <person name="Nishiyama T."/>
            <person name="Yang H."/>
            <person name="Hasebe M."/>
            <person name="Li S."/>
            <person name="Pierce S.K."/>
            <person name="Wang J."/>
        </authorList>
    </citation>
    <scope>NUCLEOTIDE SEQUENCE [LARGE SCALE GENOMIC DNA]</scope>
    <source>
        <strain evidence="2">EC2010</strain>
        <tissue evidence="2">Whole organism of an adult</tissue>
    </source>
</reference>
<evidence type="ECO:0000256" key="1">
    <source>
        <dbReference type="SAM" id="Phobius"/>
    </source>
</evidence>
<dbReference type="InterPro" id="IPR004245">
    <property type="entry name" value="DUF229"/>
</dbReference>
<feature type="transmembrane region" description="Helical" evidence="1">
    <location>
        <begin position="262"/>
        <end position="280"/>
    </location>
</feature>
<comment type="caution">
    <text evidence="2">The sequence shown here is derived from an EMBL/GenBank/DDBJ whole genome shotgun (WGS) entry which is preliminary data.</text>
</comment>
<evidence type="ECO:0000313" key="2">
    <source>
        <dbReference type="EMBL" id="RUS83208.1"/>
    </source>
</evidence>
<dbReference type="SUPFAM" id="SSF53649">
    <property type="entry name" value="Alkaline phosphatase-like"/>
    <property type="match status" value="1"/>
</dbReference>
<name>A0A3S1B9V1_ELYCH</name>
<dbReference type="Pfam" id="PF02995">
    <property type="entry name" value="DUF229"/>
    <property type="match status" value="2"/>
</dbReference>
<dbReference type="STRING" id="188477.A0A3S1B9V1"/>
<accession>A0A3S1B9V1</accession>
<keyword evidence="3" id="KW-1185">Reference proteome</keyword>
<dbReference type="Proteomes" id="UP000271974">
    <property type="component" value="Unassembled WGS sequence"/>
</dbReference>
<feature type="transmembrane region" description="Helical" evidence="1">
    <location>
        <begin position="238"/>
        <end position="256"/>
    </location>
</feature>
<evidence type="ECO:0000313" key="3">
    <source>
        <dbReference type="Proteomes" id="UP000271974"/>
    </source>
</evidence>
<proteinExistence type="predicted"/>
<dbReference type="CDD" id="cd16021">
    <property type="entry name" value="ALP_like"/>
    <property type="match status" value="1"/>
</dbReference>
<dbReference type="InterPro" id="IPR017850">
    <property type="entry name" value="Alkaline_phosphatase_core_sf"/>
</dbReference>